<accession>A0ABX8ZA40</accession>
<dbReference type="Gene3D" id="3.40.630.30">
    <property type="match status" value="1"/>
</dbReference>
<protein>
    <submittedName>
        <fullName evidence="2">Arsenic resistance N-acetyltransferase ArsN2</fullName>
    </submittedName>
</protein>
<gene>
    <name evidence="2" type="primary">arsN2</name>
    <name evidence="2" type="ORF">K4H28_04520</name>
</gene>
<organism evidence="2 3">
    <name type="scientific">Deefgea tanakiae</name>
    <dbReference type="NCBI Taxonomy" id="2865840"/>
    <lineage>
        <taxon>Bacteria</taxon>
        <taxon>Pseudomonadati</taxon>
        <taxon>Pseudomonadota</taxon>
        <taxon>Betaproteobacteria</taxon>
        <taxon>Neisseriales</taxon>
        <taxon>Chitinibacteraceae</taxon>
        <taxon>Deefgea</taxon>
    </lineage>
</organism>
<feature type="domain" description="N-acetyltransferase" evidence="1">
    <location>
        <begin position="1"/>
        <end position="133"/>
    </location>
</feature>
<dbReference type="CDD" id="cd04301">
    <property type="entry name" value="NAT_SF"/>
    <property type="match status" value="1"/>
</dbReference>
<evidence type="ECO:0000313" key="3">
    <source>
        <dbReference type="Proteomes" id="UP000825679"/>
    </source>
</evidence>
<dbReference type="Proteomes" id="UP000825679">
    <property type="component" value="Chromosome"/>
</dbReference>
<dbReference type="InterPro" id="IPR016181">
    <property type="entry name" value="Acyl_CoA_acyltransferase"/>
</dbReference>
<dbReference type="InterPro" id="IPR000182">
    <property type="entry name" value="GNAT_dom"/>
</dbReference>
<dbReference type="PROSITE" id="PS51186">
    <property type="entry name" value="GNAT"/>
    <property type="match status" value="1"/>
</dbReference>
<dbReference type="EMBL" id="CP081150">
    <property type="protein sequence ID" value="QZA78680.1"/>
    <property type="molecule type" value="Genomic_DNA"/>
</dbReference>
<sequence>MQIEPVNNLAEITRLLDYCNLKSCDVAVESPPFFYGIHYKNELVAIIGLEIFEHVGLLRSLAVATAFREKGLATSLVLYAEEQARQQGVKTLYLLTNTAEVFFLKTSYQTTERNMAPIEIQATSQFSELCPLSSAFLSKQLTN</sequence>
<proteinExistence type="predicted"/>
<dbReference type="RefSeq" id="WP_221007203.1">
    <property type="nucleotide sequence ID" value="NZ_CP081150.1"/>
</dbReference>
<dbReference type="Pfam" id="PF00583">
    <property type="entry name" value="Acetyltransf_1"/>
    <property type="match status" value="1"/>
</dbReference>
<evidence type="ECO:0000259" key="1">
    <source>
        <dbReference type="PROSITE" id="PS51186"/>
    </source>
</evidence>
<dbReference type="SUPFAM" id="SSF55729">
    <property type="entry name" value="Acyl-CoA N-acyltransferases (Nat)"/>
    <property type="match status" value="1"/>
</dbReference>
<dbReference type="NCBIfam" id="NF040501">
    <property type="entry name" value="resist_ArsN2"/>
    <property type="match status" value="1"/>
</dbReference>
<name>A0ABX8ZA40_9NEIS</name>
<evidence type="ECO:0000313" key="2">
    <source>
        <dbReference type="EMBL" id="QZA78680.1"/>
    </source>
</evidence>
<keyword evidence="3" id="KW-1185">Reference proteome</keyword>
<reference evidence="2 3" key="1">
    <citation type="submission" date="2021-08" db="EMBL/GenBank/DDBJ databases">
        <title>complete genome sequencing of Deefgea sp. D25.</title>
        <authorList>
            <person name="Bae J.-W."/>
            <person name="Gim D.-H."/>
        </authorList>
    </citation>
    <scope>NUCLEOTIDE SEQUENCE [LARGE SCALE GENOMIC DNA]</scope>
    <source>
        <strain evidence="2 3">D25</strain>
    </source>
</reference>